<dbReference type="PANTHER" id="PTHR35472:SF4">
    <property type="entry name" value="DUF19 DOMAIN-CONTAINING PROTEIN"/>
    <property type="match status" value="1"/>
</dbReference>
<feature type="chain" id="PRO_5013876803" evidence="2">
    <location>
        <begin position="27"/>
        <end position="82"/>
    </location>
</feature>
<evidence type="ECO:0000313" key="4">
    <source>
        <dbReference type="Proteomes" id="UP000231279"/>
    </source>
</evidence>
<organism evidence="3 4">
    <name type="scientific">Handroanthus impetiginosus</name>
    <dbReference type="NCBI Taxonomy" id="429701"/>
    <lineage>
        <taxon>Eukaryota</taxon>
        <taxon>Viridiplantae</taxon>
        <taxon>Streptophyta</taxon>
        <taxon>Embryophyta</taxon>
        <taxon>Tracheophyta</taxon>
        <taxon>Spermatophyta</taxon>
        <taxon>Magnoliopsida</taxon>
        <taxon>eudicotyledons</taxon>
        <taxon>Gunneridae</taxon>
        <taxon>Pentapetalae</taxon>
        <taxon>asterids</taxon>
        <taxon>lamiids</taxon>
        <taxon>Lamiales</taxon>
        <taxon>Bignoniaceae</taxon>
        <taxon>Crescentiina</taxon>
        <taxon>Tabebuia alliance</taxon>
        <taxon>Handroanthus</taxon>
    </lineage>
</organism>
<dbReference type="OrthoDB" id="663321at2759"/>
<reference evidence="4" key="1">
    <citation type="journal article" date="2018" name="Gigascience">
        <title>Genome assembly of the Pink Ipe (Handroanthus impetiginosus, Bignoniaceae), a highly valued, ecologically keystone Neotropical timber forest tree.</title>
        <authorList>
            <person name="Silva-Junior O.B."/>
            <person name="Grattapaglia D."/>
            <person name="Novaes E."/>
            <person name="Collevatti R.G."/>
        </authorList>
    </citation>
    <scope>NUCLEOTIDE SEQUENCE [LARGE SCALE GENOMIC DNA]</scope>
    <source>
        <strain evidence="4">cv. UFG-1</strain>
    </source>
</reference>
<keyword evidence="2" id="KW-0732">Signal</keyword>
<feature type="signal peptide" evidence="2">
    <location>
        <begin position="1"/>
        <end position="26"/>
    </location>
</feature>
<evidence type="ECO:0000313" key="3">
    <source>
        <dbReference type="EMBL" id="PIN27227.1"/>
    </source>
</evidence>
<protein>
    <submittedName>
        <fullName evidence="3">Uncharacterized protein</fullName>
    </submittedName>
</protein>
<sequence length="82" mass="9504">MRTHFPLIPFLFIMVILIFTLQPLSCRDIHKLSDKEHKSEHHSQFSWNFSAPAPKKYSRNGDKSNYTVSDRKTPGGPNPLHN</sequence>
<feature type="region of interest" description="Disordered" evidence="1">
    <location>
        <begin position="35"/>
        <end position="82"/>
    </location>
</feature>
<dbReference type="InterPro" id="IPR055317">
    <property type="entry name" value="CLE14-like"/>
</dbReference>
<name>A0A2G9IBU8_9LAMI</name>
<dbReference type="Proteomes" id="UP000231279">
    <property type="component" value="Unassembled WGS sequence"/>
</dbReference>
<dbReference type="AlphaFoldDB" id="A0A2G9IBU8"/>
<proteinExistence type="predicted"/>
<keyword evidence="4" id="KW-1185">Reference proteome</keyword>
<dbReference type="PANTHER" id="PTHR35472">
    <property type="match status" value="1"/>
</dbReference>
<evidence type="ECO:0000256" key="2">
    <source>
        <dbReference type="SAM" id="SignalP"/>
    </source>
</evidence>
<gene>
    <name evidence="3" type="ORF">CDL12_00020</name>
</gene>
<accession>A0A2G9IBU8</accession>
<comment type="caution">
    <text evidence="3">The sequence shown here is derived from an EMBL/GenBank/DDBJ whole genome shotgun (WGS) entry which is preliminary data.</text>
</comment>
<dbReference type="EMBL" id="NKXS01000001">
    <property type="protein sequence ID" value="PIN27227.1"/>
    <property type="molecule type" value="Genomic_DNA"/>
</dbReference>
<evidence type="ECO:0000256" key="1">
    <source>
        <dbReference type="SAM" id="MobiDB-lite"/>
    </source>
</evidence>